<proteinExistence type="predicted"/>
<feature type="signal peptide" evidence="1">
    <location>
        <begin position="1"/>
        <end position="28"/>
    </location>
</feature>
<organism evidence="2 3">
    <name type="scientific">Streptomyces aidingensis</name>
    <dbReference type="NCBI Taxonomy" id="910347"/>
    <lineage>
        <taxon>Bacteria</taxon>
        <taxon>Bacillati</taxon>
        <taxon>Actinomycetota</taxon>
        <taxon>Actinomycetes</taxon>
        <taxon>Kitasatosporales</taxon>
        <taxon>Streptomycetaceae</taxon>
        <taxon>Streptomyces</taxon>
    </lineage>
</organism>
<keyword evidence="1" id="KW-0732">Signal</keyword>
<dbReference type="InterPro" id="IPR047736">
    <property type="entry name" value="RdlA/B-like"/>
</dbReference>
<evidence type="ECO:0008006" key="4">
    <source>
        <dbReference type="Google" id="ProtNLM"/>
    </source>
</evidence>
<feature type="chain" id="PRO_5011611997" description="RdlA protein" evidence="1">
    <location>
        <begin position="29"/>
        <end position="136"/>
    </location>
</feature>
<reference evidence="2 3" key="1">
    <citation type="submission" date="2016-10" db="EMBL/GenBank/DDBJ databases">
        <authorList>
            <person name="de Groot N.N."/>
        </authorList>
    </citation>
    <scope>NUCLEOTIDE SEQUENCE [LARGE SCALE GENOMIC DNA]</scope>
    <source>
        <strain evidence="2 3">CGMCC 4.5739</strain>
    </source>
</reference>
<evidence type="ECO:0000256" key="1">
    <source>
        <dbReference type="SAM" id="SignalP"/>
    </source>
</evidence>
<accession>A0A1I1GVL7</accession>
<protein>
    <recommendedName>
        <fullName evidence="4">RdlA protein</fullName>
    </recommendedName>
</protein>
<gene>
    <name evidence="2" type="ORF">SAMN05421773_102141</name>
</gene>
<dbReference type="Pfam" id="PF25848">
    <property type="entry name" value="Rodlin"/>
    <property type="match status" value="1"/>
</dbReference>
<dbReference type="RefSeq" id="WP_093837471.1">
    <property type="nucleotide sequence ID" value="NZ_FOLM01000002.1"/>
</dbReference>
<name>A0A1I1GVL7_9ACTN</name>
<evidence type="ECO:0000313" key="3">
    <source>
        <dbReference type="Proteomes" id="UP000199207"/>
    </source>
</evidence>
<sequence length="136" mass="13581">MIKKTLASVAVLASAVGAAGASATPAMAVGDTDGQKVVNGNGAVSAYGNTTTSGYMSPNIALINGSLNDLCIAPPINDIQVPIIALGLQDILSSDNDLTCAENSVLNDGDDPLSHILSRLSLLSENGATSVSGAKR</sequence>
<dbReference type="AlphaFoldDB" id="A0A1I1GVL7"/>
<dbReference type="Proteomes" id="UP000199207">
    <property type="component" value="Unassembled WGS sequence"/>
</dbReference>
<evidence type="ECO:0000313" key="2">
    <source>
        <dbReference type="EMBL" id="SFC15332.1"/>
    </source>
</evidence>
<dbReference type="EMBL" id="FOLM01000002">
    <property type="protein sequence ID" value="SFC15332.1"/>
    <property type="molecule type" value="Genomic_DNA"/>
</dbReference>
<dbReference type="NCBIfam" id="NF041022">
    <property type="entry name" value="rodlin_AB"/>
    <property type="match status" value="1"/>
</dbReference>
<dbReference type="OrthoDB" id="4328869at2"/>
<keyword evidence="3" id="KW-1185">Reference proteome</keyword>